<dbReference type="Pfam" id="PF13424">
    <property type="entry name" value="TPR_12"/>
    <property type="match status" value="2"/>
</dbReference>
<dbReference type="RefSeq" id="XP_018842831.1">
    <property type="nucleotide sequence ID" value="XM_018987286.2"/>
</dbReference>
<feature type="region of interest" description="Disordered" evidence="4">
    <location>
        <begin position="76"/>
        <end position="98"/>
    </location>
</feature>
<dbReference type="AlphaFoldDB" id="A0A2I4GG11"/>
<name>A0A2I4GG11_JUGRE</name>
<dbReference type="Proteomes" id="UP000235220">
    <property type="component" value="Chromosome 16"/>
</dbReference>
<dbReference type="KEGG" id="jre:109007566"/>
<reference evidence="6 7" key="1">
    <citation type="submission" date="2025-04" db="UniProtKB">
        <authorList>
            <consortium name="RefSeq"/>
        </authorList>
    </citation>
    <scope>IDENTIFICATION</scope>
    <source>
        <tissue evidence="6 7">Leaves</tissue>
    </source>
</reference>
<protein>
    <submittedName>
        <fullName evidence="6 7">Nephrocystin-3 isoform X1</fullName>
    </submittedName>
</protein>
<dbReference type="Pfam" id="PF13374">
    <property type="entry name" value="TPR_10"/>
    <property type="match status" value="1"/>
</dbReference>
<evidence type="ECO:0000313" key="9">
    <source>
        <dbReference type="RefSeq" id="XP_018842833.1"/>
    </source>
</evidence>
<dbReference type="SMART" id="SM00028">
    <property type="entry name" value="TPR"/>
    <property type="match status" value="6"/>
</dbReference>
<dbReference type="InterPro" id="IPR019734">
    <property type="entry name" value="TPR_rpt"/>
</dbReference>
<dbReference type="OrthoDB" id="771227at2759"/>
<dbReference type="SUPFAM" id="SSF48452">
    <property type="entry name" value="TPR-like"/>
    <property type="match status" value="2"/>
</dbReference>
<dbReference type="PANTHER" id="PTHR45641">
    <property type="entry name" value="TETRATRICOPEPTIDE REPEAT PROTEIN (AFU_ORTHOLOGUE AFUA_6G03870)"/>
    <property type="match status" value="1"/>
</dbReference>
<dbReference type="RefSeq" id="XP_018842830.1">
    <property type="nucleotide sequence ID" value="XM_018987285.2"/>
</dbReference>
<dbReference type="STRING" id="51240.A0A2I4GG11"/>
<feature type="compositionally biased region" description="Polar residues" evidence="4">
    <location>
        <begin position="86"/>
        <end position="98"/>
    </location>
</feature>
<sequence length="580" mass="65434">MATSLISLSPSTNNYRMSQVCLHMQSEHLRKAITCFSVCLQKQKCNIKHYMIPIKAVSRHRVYRTFASVGSLEADVASHGNDASPGVSTPNNSRRSRMSFDQTNYPLDDMTNFEKQLQELFDEVKRMIMMGNRNDAMDLLKANYEAVIERMNKGIKGIEEAALLDIITLGYMAVGDLKFVASLLAMLAEVVDSLKDNEPLLDVVLMHMGSLFSALGKFDKSLLVYRRSIDILENRYGKNSIFLVTPLLGMAKALGSIGRSTKAVEIYHHAITILELSKGAESEDLVVALFGLGNLLLKEGRSTDAEPHFIRILTLYKKLYGENDGRVGMAMCSLAHVKCAKGNADEAIGLYKNALQVIKDSNYMALDDSIMEKMRIDLAELLHVVGRGKEGREMLEESLLITEKYKGKEHPSLVTHLVNLATSYSRSKNFVEAERLLRTSLEIMGKTVGPDDQSLTYPMLHLAVTLYNLKRNEEAEQLALDVLRIREKAFGKDSLPVGEALDCLASIQTRLGRDDGELLELLKRLLSIQEREFGHESEEVMETLKKTLYYLDKLGRKNEKFPLQKRLSTLRMKYKERIQY</sequence>
<evidence type="ECO:0000313" key="6">
    <source>
        <dbReference type="RefSeq" id="XP_018842830.1"/>
    </source>
</evidence>
<evidence type="ECO:0000313" key="8">
    <source>
        <dbReference type="RefSeq" id="XP_018842832.1"/>
    </source>
</evidence>
<dbReference type="PANTHER" id="PTHR45641:SF19">
    <property type="entry name" value="NEPHROCYSTIN-3"/>
    <property type="match status" value="1"/>
</dbReference>
<evidence type="ECO:0000256" key="2">
    <source>
        <dbReference type="ARBA" id="ARBA00022803"/>
    </source>
</evidence>
<dbReference type="GO" id="GO:0009658">
    <property type="term" value="P:chloroplast organization"/>
    <property type="evidence" value="ECO:0000318"/>
    <property type="project" value="GO_Central"/>
</dbReference>
<dbReference type="RefSeq" id="XP_018842833.1">
    <property type="nucleotide sequence ID" value="XM_018987288.2"/>
</dbReference>
<accession>A0A2I4GG11</accession>
<dbReference type="GO" id="GO:0009507">
    <property type="term" value="C:chloroplast"/>
    <property type="evidence" value="ECO:0000318"/>
    <property type="project" value="GO_Central"/>
</dbReference>
<feature type="repeat" description="TPR" evidence="3">
    <location>
        <begin position="202"/>
        <end position="235"/>
    </location>
</feature>
<dbReference type="Gramene" id="Jr16_05620_p1">
    <property type="protein sequence ID" value="cds.Jr16_05620_p1"/>
    <property type="gene ID" value="Jr16_05620"/>
</dbReference>
<dbReference type="InterPro" id="IPR011990">
    <property type="entry name" value="TPR-like_helical_dom_sf"/>
</dbReference>
<evidence type="ECO:0000256" key="3">
    <source>
        <dbReference type="PROSITE-ProRule" id="PRU00339"/>
    </source>
</evidence>
<dbReference type="Gene3D" id="1.25.40.10">
    <property type="entry name" value="Tetratricopeptide repeat domain"/>
    <property type="match status" value="2"/>
</dbReference>
<dbReference type="PROSITE" id="PS50005">
    <property type="entry name" value="TPR"/>
    <property type="match status" value="1"/>
</dbReference>
<keyword evidence="2 3" id="KW-0802">TPR repeat</keyword>
<organism evidence="5 6">
    <name type="scientific">Juglans regia</name>
    <name type="common">English walnut</name>
    <dbReference type="NCBI Taxonomy" id="51240"/>
    <lineage>
        <taxon>Eukaryota</taxon>
        <taxon>Viridiplantae</taxon>
        <taxon>Streptophyta</taxon>
        <taxon>Embryophyta</taxon>
        <taxon>Tracheophyta</taxon>
        <taxon>Spermatophyta</taxon>
        <taxon>Magnoliopsida</taxon>
        <taxon>eudicotyledons</taxon>
        <taxon>Gunneridae</taxon>
        <taxon>Pentapetalae</taxon>
        <taxon>rosids</taxon>
        <taxon>fabids</taxon>
        <taxon>Fagales</taxon>
        <taxon>Juglandaceae</taxon>
        <taxon>Juglans</taxon>
    </lineage>
</organism>
<evidence type="ECO:0000313" key="5">
    <source>
        <dbReference type="Proteomes" id="UP000235220"/>
    </source>
</evidence>
<evidence type="ECO:0000313" key="7">
    <source>
        <dbReference type="RefSeq" id="XP_018842831.1"/>
    </source>
</evidence>
<keyword evidence="1" id="KW-0677">Repeat</keyword>
<dbReference type="RefSeq" id="XP_018842832.1">
    <property type="nucleotide sequence ID" value="XM_018987287.2"/>
</dbReference>
<dbReference type="GeneID" id="109007566"/>
<keyword evidence="5" id="KW-1185">Reference proteome</keyword>
<evidence type="ECO:0000256" key="4">
    <source>
        <dbReference type="SAM" id="MobiDB-lite"/>
    </source>
</evidence>
<proteinExistence type="predicted"/>
<evidence type="ECO:0000256" key="1">
    <source>
        <dbReference type="ARBA" id="ARBA00022737"/>
    </source>
</evidence>
<gene>
    <name evidence="6 7 8 9" type="primary">LOC109007566</name>
</gene>